<dbReference type="Proteomes" id="UP000474175">
    <property type="component" value="Unassembled WGS sequence"/>
</dbReference>
<keyword evidence="1" id="KW-0812">Transmembrane</keyword>
<organism evidence="2 3">
    <name type="scientific">Spirosoma terrae</name>
    <dbReference type="NCBI Taxonomy" id="1968276"/>
    <lineage>
        <taxon>Bacteria</taxon>
        <taxon>Pseudomonadati</taxon>
        <taxon>Bacteroidota</taxon>
        <taxon>Cytophagia</taxon>
        <taxon>Cytophagales</taxon>
        <taxon>Cytophagaceae</taxon>
        <taxon>Spirosoma</taxon>
    </lineage>
</organism>
<keyword evidence="3" id="KW-1185">Reference proteome</keyword>
<proteinExistence type="predicted"/>
<reference evidence="2 3" key="1">
    <citation type="submission" date="2020-02" db="EMBL/GenBank/DDBJ databases">
        <title>Draft genome sequence of two Spirosoma agri KCTC 52727 and Spirosoma terrae KCTC 52035.</title>
        <authorList>
            <person name="Rojas J."/>
            <person name="Ambika Manirajan B."/>
            <person name="Suarez C."/>
            <person name="Ratering S."/>
            <person name="Schnell S."/>
        </authorList>
    </citation>
    <scope>NUCLEOTIDE SEQUENCE [LARGE SCALE GENOMIC DNA]</scope>
    <source>
        <strain evidence="2 3">KCTC 52035</strain>
    </source>
</reference>
<keyword evidence="1" id="KW-1133">Transmembrane helix</keyword>
<protein>
    <submittedName>
        <fullName evidence="2">Uncharacterized protein</fullName>
    </submittedName>
</protein>
<dbReference type="EMBL" id="JAAFZH010000002">
    <property type="protein sequence ID" value="NDU94712.1"/>
    <property type="molecule type" value="Genomic_DNA"/>
</dbReference>
<keyword evidence="1" id="KW-0472">Membrane</keyword>
<dbReference type="AlphaFoldDB" id="A0A6L9L5Q6"/>
<evidence type="ECO:0000313" key="3">
    <source>
        <dbReference type="Proteomes" id="UP000474175"/>
    </source>
</evidence>
<sequence>MGAIPFFVRLFIYFFSTKLKIDYIVSEVDMVTFGLVLNVSNINELDGRSDLDERKKSIYVGLSTVAIIIFGVILGVAYVADIDKTKLFNADRIKIGSAVLSIVSLIFSYSFIVKRD</sequence>
<comment type="caution">
    <text evidence="2">The sequence shown here is derived from an EMBL/GenBank/DDBJ whole genome shotgun (WGS) entry which is preliminary data.</text>
</comment>
<evidence type="ECO:0000313" key="2">
    <source>
        <dbReference type="EMBL" id="NDU94712.1"/>
    </source>
</evidence>
<dbReference type="RefSeq" id="WP_163945152.1">
    <property type="nucleotide sequence ID" value="NZ_JAAFZH010000002.1"/>
</dbReference>
<feature type="transmembrane region" description="Helical" evidence="1">
    <location>
        <begin position="92"/>
        <end position="112"/>
    </location>
</feature>
<evidence type="ECO:0000256" key="1">
    <source>
        <dbReference type="SAM" id="Phobius"/>
    </source>
</evidence>
<gene>
    <name evidence="2" type="ORF">GK108_07495</name>
</gene>
<accession>A0A6L9L5Q6</accession>
<name>A0A6L9L5Q6_9BACT</name>
<feature type="transmembrane region" description="Helical" evidence="1">
    <location>
        <begin position="58"/>
        <end position="80"/>
    </location>
</feature>